<dbReference type="AlphaFoldDB" id="A0A7X0LT24"/>
<keyword evidence="1" id="KW-0472">Membrane</keyword>
<keyword evidence="3" id="KW-1185">Reference proteome</keyword>
<protein>
    <submittedName>
        <fullName evidence="2">Dipeptide/tripeptide permease</fullName>
    </submittedName>
</protein>
<gene>
    <name evidence="2" type="ORF">HNQ79_006387</name>
</gene>
<dbReference type="Proteomes" id="UP000540423">
    <property type="component" value="Unassembled WGS sequence"/>
</dbReference>
<proteinExistence type="predicted"/>
<sequence>MGTGALGSASALAAGGLVLIVGYVAVARRLKVDELNGMLGMVRARLGR</sequence>
<organism evidence="2 3">
    <name type="scientific">Streptomyces candidus</name>
    <dbReference type="NCBI Taxonomy" id="67283"/>
    <lineage>
        <taxon>Bacteria</taxon>
        <taxon>Bacillati</taxon>
        <taxon>Actinomycetota</taxon>
        <taxon>Actinomycetes</taxon>
        <taxon>Kitasatosporales</taxon>
        <taxon>Streptomycetaceae</taxon>
        <taxon>Streptomyces</taxon>
    </lineage>
</organism>
<reference evidence="2 3" key="1">
    <citation type="submission" date="2020-08" db="EMBL/GenBank/DDBJ databases">
        <title>Genomic Encyclopedia of Type Strains, Phase IV (KMG-IV): sequencing the most valuable type-strain genomes for metagenomic binning, comparative biology and taxonomic classification.</title>
        <authorList>
            <person name="Goeker M."/>
        </authorList>
    </citation>
    <scope>NUCLEOTIDE SEQUENCE [LARGE SCALE GENOMIC DNA]</scope>
    <source>
        <strain evidence="2 3">DSM 40141</strain>
    </source>
</reference>
<evidence type="ECO:0000313" key="2">
    <source>
        <dbReference type="EMBL" id="MBB6439875.1"/>
    </source>
</evidence>
<keyword evidence="1" id="KW-1133">Transmembrane helix</keyword>
<dbReference type="EMBL" id="JACHEM010000030">
    <property type="protein sequence ID" value="MBB6439875.1"/>
    <property type="molecule type" value="Genomic_DNA"/>
</dbReference>
<evidence type="ECO:0000256" key="1">
    <source>
        <dbReference type="SAM" id="Phobius"/>
    </source>
</evidence>
<accession>A0A7X0LT24</accession>
<name>A0A7X0LT24_9ACTN</name>
<keyword evidence="1" id="KW-0812">Transmembrane</keyword>
<comment type="caution">
    <text evidence="2">The sequence shown here is derived from an EMBL/GenBank/DDBJ whole genome shotgun (WGS) entry which is preliminary data.</text>
</comment>
<dbReference type="RefSeq" id="WP_185036362.1">
    <property type="nucleotide sequence ID" value="NZ_BNBN01000018.1"/>
</dbReference>
<evidence type="ECO:0000313" key="3">
    <source>
        <dbReference type="Proteomes" id="UP000540423"/>
    </source>
</evidence>
<feature type="transmembrane region" description="Helical" evidence="1">
    <location>
        <begin position="6"/>
        <end position="26"/>
    </location>
</feature>